<gene>
    <name evidence="2" type="ORF">CEG14_05460</name>
</gene>
<evidence type="ECO:0000256" key="1">
    <source>
        <dbReference type="SAM" id="MobiDB-lite"/>
    </source>
</evidence>
<feature type="region of interest" description="Disordered" evidence="1">
    <location>
        <begin position="58"/>
        <end position="79"/>
    </location>
</feature>
<dbReference type="PANTHER" id="PTHR36508:SF1">
    <property type="entry name" value="PROTEIN SLYX"/>
    <property type="match status" value="1"/>
</dbReference>
<dbReference type="Pfam" id="PF04102">
    <property type="entry name" value="SlyX"/>
    <property type="match status" value="1"/>
</dbReference>
<dbReference type="AlphaFoldDB" id="A0A261SNL5"/>
<dbReference type="Gene3D" id="1.20.5.300">
    <property type="match status" value="1"/>
</dbReference>
<protein>
    <submittedName>
        <fullName evidence="2">SlyX protein</fullName>
    </submittedName>
</protein>
<dbReference type="RefSeq" id="WP_094825360.1">
    <property type="nucleotide sequence ID" value="NZ_NEVL01000002.1"/>
</dbReference>
<dbReference type="EMBL" id="NEVL01000002">
    <property type="protein sequence ID" value="OZI38984.1"/>
    <property type="molecule type" value="Genomic_DNA"/>
</dbReference>
<organism evidence="2 3">
    <name type="scientific">Bordetella genomosp. 1</name>
    <dbReference type="NCBI Taxonomy" id="1395607"/>
    <lineage>
        <taxon>Bacteria</taxon>
        <taxon>Pseudomonadati</taxon>
        <taxon>Pseudomonadota</taxon>
        <taxon>Betaproteobacteria</taxon>
        <taxon>Burkholderiales</taxon>
        <taxon>Alcaligenaceae</taxon>
        <taxon>Bordetella</taxon>
    </lineage>
</organism>
<dbReference type="InterPro" id="IPR007236">
    <property type="entry name" value="SlyX"/>
</dbReference>
<proteinExistence type="predicted"/>
<feature type="compositionally biased region" description="Basic and acidic residues" evidence="1">
    <location>
        <begin position="70"/>
        <end position="79"/>
    </location>
</feature>
<accession>A0A261SNL5</accession>
<dbReference type="SUPFAM" id="SSF90257">
    <property type="entry name" value="Myosin rod fragments"/>
    <property type="match status" value="1"/>
</dbReference>
<evidence type="ECO:0000313" key="3">
    <source>
        <dbReference type="Proteomes" id="UP000217005"/>
    </source>
</evidence>
<evidence type="ECO:0000313" key="2">
    <source>
        <dbReference type="EMBL" id="OZI38984.1"/>
    </source>
</evidence>
<dbReference type="Proteomes" id="UP000217005">
    <property type="component" value="Unassembled WGS sequence"/>
</dbReference>
<comment type="caution">
    <text evidence="2">The sequence shown here is derived from an EMBL/GenBank/DDBJ whole genome shotgun (WGS) entry which is preliminary data.</text>
</comment>
<reference evidence="2 3" key="1">
    <citation type="submission" date="2017-05" db="EMBL/GenBank/DDBJ databases">
        <title>Complete and WGS of Bordetella genogroups.</title>
        <authorList>
            <person name="Spilker T."/>
            <person name="LiPuma J."/>
        </authorList>
    </citation>
    <scope>NUCLEOTIDE SEQUENCE [LARGE SCALE GENOMIC DNA]</scope>
    <source>
        <strain evidence="2 3">AU17610</strain>
    </source>
</reference>
<dbReference type="PANTHER" id="PTHR36508">
    <property type="entry name" value="PROTEIN SLYX"/>
    <property type="match status" value="1"/>
</dbReference>
<sequence>MNTATPTPEETLQQTQARLTELEIKFSFAEDLLDSLNAIIARQQQQIEALAREVHELREQGSNAPGTFRSLRDELPPHY</sequence>
<name>A0A261SNL5_9BORD</name>